<evidence type="ECO:0000313" key="3">
    <source>
        <dbReference type="Proteomes" id="UP000266673"/>
    </source>
</evidence>
<dbReference type="AlphaFoldDB" id="A0A397V1A2"/>
<keyword evidence="3" id="KW-1185">Reference proteome</keyword>
<comment type="caution">
    <text evidence="2">The sequence shown here is derived from an EMBL/GenBank/DDBJ whole genome shotgun (WGS) entry which is preliminary data.</text>
</comment>
<protein>
    <recommendedName>
        <fullName evidence="4">MD-2-related lipid-recognition domain-containing protein</fullName>
    </recommendedName>
</protein>
<feature type="chain" id="PRO_5017192253" description="MD-2-related lipid-recognition domain-containing protein" evidence="1">
    <location>
        <begin position="23"/>
        <end position="159"/>
    </location>
</feature>
<keyword evidence="1" id="KW-0732">Signal</keyword>
<name>A0A397V1A2_9GLOM</name>
<evidence type="ECO:0008006" key="4">
    <source>
        <dbReference type="Google" id="ProtNLM"/>
    </source>
</evidence>
<evidence type="ECO:0000313" key="2">
    <source>
        <dbReference type="EMBL" id="RIB15368.1"/>
    </source>
</evidence>
<dbReference type="EMBL" id="QKWP01000749">
    <property type="protein sequence ID" value="RIB15368.1"/>
    <property type="molecule type" value="Genomic_DNA"/>
</dbReference>
<evidence type="ECO:0000256" key="1">
    <source>
        <dbReference type="SAM" id="SignalP"/>
    </source>
</evidence>
<reference evidence="2 3" key="1">
    <citation type="submission" date="2018-06" db="EMBL/GenBank/DDBJ databases">
        <title>Comparative genomics reveals the genomic features of Rhizophagus irregularis, R. cerebriforme, R. diaphanum and Gigaspora rosea, and their symbiotic lifestyle signature.</title>
        <authorList>
            <person name="Morin E."/>
            <person name="San Clemente H."/>
            <person name="Chen E.C.H."/>
            <person name="De La Providencia I."/>
            <person name="Hainaut M."/>
            <person name="Kuo A."/>
            <person name="Kohler A."/>
            <person name="Murat C."/>
            <person name="Tang N."/>
            <person name="Roy S."/>
            <person name="Loubradou J."/>
            <person name="Henrissat B."/>
            <person name="Grigoriev I.V."/>
            <person name="Corradi N."/>
            <person name="Roux C."/>
            <person name="Martin F.M."/>
        </authorList>
    </citation>
    <scope>NUCLEOTIDE SEQUENCE [LARGE SCALE GENOMIC DNA]</scope>
    <source>
        <strain evidence="2 3">DAOM 194757</strain>
    </source>
</reference>
<dbReference type="OrthoDB" id="10341431at2759"/>
<feature type="signal peptide" evidence="1">
    <location>
        <begin position="1"/>
        <end position="22"/>
    </location>
</feature>
<proteinExistence type="predicted"/>
<sequence length="159" mass="17973">MRQNIIFIILLLVTPFVINVNSVPCYITPTPPTLDLRFILFDTSHLGSFMALMYISQKAENNIYNDTKLFAEVYSENNIENYQNRFVFNLCALANLTCPILNGTLFSAQTHFIISNDTKVAAVSVSTEHDKHFGCEVYIFHNINIPTLTTSIPISTPHP</sequence>
<organism evidence="2 3">
    <name type="scientific">Gigaspora rosea</name>
    <dbReference type="NCBI Taxonomy" id="44941"/>
    <lineage>
        <taxon>Eukaryota</taxon>
        <taxon>Fungi</taxon>
        <taxon>Fungi incertae sedis</taxon>
        <taxon>Mucoromycota</taxon>
        <taxon>Glomeromycotina</taxon>
        <taxon>Glomeromycetes</taxon>
        <taxon>Diversisporales</taxon>
        <taxon>Gigasporaceae</taxon>
        <taxon>Gigaspora</taxon>
    </lineage>
</organism>
<accession>A0A397V1A2</accession>
<gene>
    <name evidence="2" type="ORF">C2G38_2093413</name>
</gene>
<dbReference type="Proteomes" id="UP000266673">
    <property type="component" value="Unassembled WGS sequence"/>
</dbReference>